<proteinExistence type="predicted"/>
<evidence type="ECO:0000256" key="1">
    <source>
        <dbReference type="SAM" id="MobiDB-lite"/>
    </source>
</evidence>
<dbReference type="Proteomes" id="UP001374535">
    <property type="component" value="Chromosome 5"/>
</dbReference>
<name>A0AAQ3NJL4_VIGMU</name>
<accession>A0AAQ3NJL4</accession>
<feature type="compositionally biased region" description="Basic and acidic residues" evidence="1">
    <location>
        <begin position="75"/>
        <end position="84"/>
    </location>
</feature>
<organism evidence="2 3">
    <name type="scientific">Vigna mungo</name>
    <name type="common">Black gram</name>
    <name type="synonym">Phaseolus mungo</name>
    <dbReference type="NCBI Taxonomy" id="3915"/>
    <lineage>
        <taxon>Eukaryota</taxon>
        <taxon>Viridiplantae</taxon>
        <taxon>Streptophyta</taxon>
        <taxon>Embryophyta</taxon>
        <taxon>Tracheophyta</taxon>
        <taxon>Spermatophyta</taxon>
        <taxon>Magnoliopsida</taxon>
        <taxon>eudicotyledons</taxon>
        <taxon>Gunneridae</taxon>
        <taxon>Pentapetalae</taxon>
        <taxon>rosids</taxon>
        <taxon>fabids</taxon>
        <taxon>Fabales</taxon>
        <taxon>Fabaceae</taxon>
        <taxon>Papilionoideae</taxon>
        <taxon>50 kb inversion clade</taxon>
        <taxon>NPAAA clade</taxon>
        <taxon>indigoferoid/millettioid clade</taxon>
        <taxon>Phaseoleae</taxon>
        <taxon>Vigna</taxon>
    </lineage>
</organism>
<feature type="compositionally biased region" description="Basic residues" evidence="1">
    <location>
        <begin position="62"/>
        <end position="74"/>
    </location>
</feature>
<evidence type="ECO:0000313" key="3">
    <source>
        <dbReference type="Proteomes" id="UP001374535"/>
    </source>
</evidence>
<reference evidence="2 3" key="1">
    <citation type="journal article" date="2023" name="Life. Sci Alliance">
        <title>Evolutionary insights into 3D genome organization and epigenetic landscape of Vigna mungo.</title>
        <authorList>
            <person name="Junaid A."/>
            <person name="Singh B."/>
            <person name="Bhatia S."/>
        </authorList>
    </citation>
    <scope>NUCLEOTIDE SEQUENCE [LARGE SCALE GENOMIC DNA]</scope>
    <source>
        <strain evidence="2">Urdbean</strain>
    </source>
</reference>
<protein>
    <submittedName>
        <fullName evidence="2">Uncharacterized protein</fullName>
    </submittedName>
</protein>
<dbReference type="AlphaFoldDB" id="A0AAQ3NJL4"/>
<gene>
    <name evidence="2" type="ORF">V8G54_014721</name>
</gene>
<feature type="compositionally biased region" description="Basic and acidic residues" evidence="1">
    <location>
        <begin position="39"/>
        <end position="61"/>
    </location>
</feature>
<feature type="region of interest" description="Disordered" evidence="1">
    <location>
        <begin position="38"/>
        <end position="86"/>
    </location>
</feature>
<keyword evidence="3" id="KW-1185">Reference proteome</keyword>
<sequence>MLFVVCEKEKGKEKTLERGRRDVVGIWQSRAWQKRLPKRREENNIELKREKREGDLEDRRDHPRHSPFNHKHHQGQPEEGRRSPEALGCQHRVKLREVSQPCLRLTHSNSPVNRVYGISFCMWICSAKCILSLLLGPTRKTHCIIHL</sequence>
<dbReference type="EMBL" id="CP144696">
    <property type="protein sequence ID" value="WVZ10191.1"/>
    <property type="molecule type" value="Genomic_DNA"/>
</dbReference>
<evidence type="ECO:0000313" key="2">
    <source>
        <dbReference type="EMBL" id="WVZ10191.1"/>
    </source>
</evidence>